<organism evidence="1 2">
    <name type="scientific">Parvicella tangerina</name>
    <dbReference type="NCBI Taxonomy" id="2829795"/>
    <lineage>
        <taxon>Bacteria</taxon>
        <taxon>Pseudomonadati</taxon>
        <taxon>Bacteroidota</taxon>
        <taxon>Flavobacteriia</taxon>
        <taxon>Flavobacteriales</taxon>
        <taxon>Parvicellaceae</taxon>
        <taxon>Parvicella</taxon>
    </lineage>
</organism>
<keyword evidence="2" id="KW-1185">Reference proteome</keyword>
<dbReference type="AlphaFoldDB" id="A0A916NRV2"/>
<dbReference type="KEGG" id="ptan:CRYO30217_01841"/>
<proteinExistence type="predicted"/>
<evidence type="ECO:0000313" key="2">
    <source>
        <dbReference type="Proteomes" id="UP000683507"/>
    </source>
</evidence>
<sequence>MINWVKYGVLVLLFIGCSESMFSQSEYYENAYLEIEKMLEGKKPLSFKKAVYEVENAYHADTLDEKGFNQKIKSYVAIINGWIDQNYFQNYLYEDSSDFKKNAGIFQIMTDTIFIGSQKAHTLPFEYDFDDFFGEYDLTKHFVSKLMITHTGNCHSMPYLYRILAEEMETPAYLAFAPNHMYIKARSKDPKIGFYNTELTSKCFPVDAWVMTSGYVSVNQIVSGIYMDTLSLEQSVAINLIDLAEGYKRKDTLYHDFVIKCCDLAVKHYPNYANGLLLKAETMKEQFEVWMKNAGVKFPSEMFVYPDAKALFDEMEETYTKLVELDYRNVSKKTYLKWLEELANNLDKYNNQKITNFNHK</sequence>
<dbReference type="Proteomes" id="UP000683507">
    <property type="component" value="Chromosome"/>
</dbReference>
<accession>A0A916NRV2</accession>
<dbReference type="PROSITE" id="PS51257">
    <property type="entry name" value="PROKAR_LIPOPROTEIN"/>
    <property type="match status" value="1"/>
</dbReference>
<evidence type="ECO:0000313" key="1">
    <source>
        <dbReference type="EMBL" id="CAG5082209.1"/>
    </source>
</evidence>
<gene>
    <name evidence="1" type="ORF">CRYO30217_01841</name>
</gene>
<reference evidence="1" key="1">
    <citation type="submission" date="2021-04" db="EMBL/GenBank/DDBJ databases">
        <authorList>
            <person name="Rodrigo-Torres L."/>
            <person name="Arahal R. D."/>
            <person name="Lucena T."/>
        </authorList>
    </citation>
    <scope>NUCLEOTIDE SEQUENCE</scope>
    <source>
        <strain evidence="1">AS29M-1</strain>
    </source>
</reference>
<dbReference type="EMBL" id="OU015584">
    <property type="protein sequence ID" value="CAG5082209.1"/>
    <property type="molecule type" value="Genomic_DNA"/>
</dbReference>
<dbReference type="RefSeq" id="WP_258542034.1">
    <property type="nucleotide sequence ID" value="NZ_OU015584.1"/>
</dbReference>
<name>A0A916NRV2_9FLAO</name>
<protein>
    <submittedName>
        <fullName evidence="1">Uncharacterized protein</fullName>
    </submittedName>
</protein>